<feature type="transmembrane region" description="Helical" evidence="1">
    <location>
        <begin position="150"/>
        <end position="175"/>
    </location>
</feature>
<keyword evidence="1" id="KW-0812">Transmembrane</keyword>
<evidence type="ECO:0000259" key="2">
    <source>
        <dbReference type="PROSITE" id="PS50850"/>
    </source>
</evidence>
<dbReference type="InterPro" id="IPR011701">
    <property type="entry name" value="MFS"/>
</dbReference>
<dbReference type="EMBL" id="UINC01018187">
    <property type="protein sequence ID" value="SVA76153.1"/>
    <property type="molecule type" value="Genomic_DNA"/>
</dbReference>
<dbReference type="PANTHER" id="PTHR11360">
    <property type="entry name" value="MONOCARBOXYLATE TRANSPORTER"/>
    <property type="match status" value="1"/>
</dbReference>
<feature type="transmembrane region" description="Helical" evidence="1">
    <location>
        <begin position="376"/>
        <end position="398"/>
    </location>
</feature>
<proteinExistence type="predicted"/>
<evidence type="ECO:0000313" key="3">
    <source>
        <dbReference type="EMBL" id="SVA76153.1"/>
    </source>
</evidence>
<dbReference type="Pfam" id="PF07690">
    <property type="entry name" value="MFS_1"/>
    <property type="match status" value="1"/>
</dbReference>
<feature type="transmembrane region" description="Helical" evidence="1">
    <location>
        <begin position="120"/>
        <end position="138"/>
    </location>
</feature>
<dbReference type="InterPro" id="IPR050327">
    <property type="entry name" value="Proton-linked_MCT"/>
</dbReference>
<name>A0A381YI10_9ZZZZ</name>
<dbReference type="AlphaFoldDB" id="A0A381YI10"/>
<accession>A0A381YI10</accession>
<keyword evidence="1" id="KW-0472">Membrane</keyword>
<dbReference type="PANTHER" id="PTHR11360:SF290">
    <property type="entry name" value="MONOCARBOXYLATE MFS PERMEASE"/>
    <property type="match status" value="1"/>
</dbReference>
<gene>
    <name evidence="3" type="ORF">METZ01_LOCUS129007</name>
</gene>
<feature type="transmembrane region" description="Helical" evidence="1">
    <location>
        <begin position="252"/>
        <end position="270"/>
    </location>
</feature>
<sequence>MSNRFVRVFREIQDEIKGPDGKMYYGWWNVLAVFPCVIFIFSTANMMLQLMYPAVEDALNLTRAEVVSIYSVKSATAAIVAFGAGFLIDRFGVKTILYVCATMSMLGFVFFHFVDGKWMWWLAGIPLGFSSIPLLLATKTLVARWFNRRLGLALGLAASATSISGMIFPVIFAWLIENFGWNNGLPIMSLAILFVVFPVVHFIVKDAPTKEEVSREFGNEAASPRTFVKGRLIEEDQGDGGVPFSNILRKPVFWVLCVVQFFIGFVDQGFTQNVTPFLVKDLGFTLTRVAFTVSLSFILGFSSKIFFGWFFDRYSLKGISLCYVMIAFYISLAFGIQGLVTLIIFQLARGFAHGGVLMEEPVVAKHTFGPGHLGKILGTFSSITALGLMLGPITVGWWYGQAGNTYRPAFLTLVGIMLACAAAMFLIKPEYRLRQKQEQSKLEPAES</sequence>
<feature type="transmembrane region" description="Helical" evidence="1">
    <location>
        <begin position="27"/>
        <end position="48"/>
    </location>
</feature>
<feature type="transmembrane region" description="Helical" evidence="1">
    <location>
        <begin position="68"/>
        <end position="88"/>
    </location>
</feature>
<dbReference type="InterPro" id="IPR020846">
    <property type="entry name" value="MFS_dom"/>
</dbReference>
<feature type="transmembrane region" description="Helical" evidence="1">
    <location>
        <begin position="323"/>
        <end position="348"/>
    </location>
</feature>
<feature type="transmembrane region" description="Helical" evidence="1">
    <location>
        <begin position="187"/>
        <end position="204"/>
    </location>
</feature>
<evidence type="ECO:0000256" key="1">
    <source>
        <dbReference type="SAM" id="Phobius"/>
    </source>
</evidence>
<feature type="transmembrane region" description="Helical" evidence="1">
    <location>
        <begin position="95"/>
        <end position="114"/>
    </location>
</feature>
<dbReference type="SUPFAM" id="SSF103473">
    <property type="entry name" value="MFS general substrate transporter"/>
    <property type="match status" value="1"/>
</dbReference>
<dbReference type="PROSITE" id="PS50850">
    <property type="entry name" value="MFS"/>
    <property type="match status" value="1"/>
</dbReference>
<feature type="transmembrane region" description="Helical" evidence="1">
    <location>
        <begin position="290"/>
        <end position="311"/>
    </location>
</feature>
<reference evidence="3" key="1">
    <citation type="submission" date="2018-05" db="EMBL/GenBank/DDBJ databases">
        <authorList>
            <person name="Lanie J.A."/>
            <person name="Ng W.-L."/>
            <person name="Kazmierczak K.M."/>
            <person name="Andrzejewski T.M."/>
            <person name="Davidsen T.M."/>
            <person name="Wayne K.J."/>
            <person name="Tettelin H."/>
            <person name="Glass J.I."/>
            <person name="Rusch D."/>
            <person name="Podicherti R."/>
            <person name="Tsui H.-C.T."/>
            <person name="Winkler M.E."/>
        </authorList>
    </citation>
    <scope>NUCLEOTIDE SEQUENCE</scope>
</reference>
<dbReference type="GO" id="GO:0022857">
    <property type="term" value="F:transmembrane transporter activity"/>
    <property type="evidence" value="ECO:0007669"/>
    <property type="project" value="InterPro"/>
</dbReference>
<feature type="transmembrane region" description="Helical" evidence="1">
    <location>
        <begin position="410"/>
        <end position="427"/>
    </location>
</feature>
<dbReference type="Gene3D" id="1.20.1250.20">
    <property type="entry name" value="MFS general substrate transporter like domains"/>
    <property type="match status" value="2"/>
</dbReference>
<organism evidence="3">
    <name type="scientific">marine metagenome</name>
    <dbReference type="NCBI Taxonomy" id="408172"/>
    <lineage>
        <taxon>unclassified sequences</taxon>
        <taxon>metagenomes</taxon>
        <taxon>ecological metagenomes</taxon>
    </lineage>
</organism>
<feature type="domain" description="Major facilitator superfamily (MFS) profile" evidence="2">
    <location>
        <begin position="30"/>
        <end position="432"/>
    </location>
</feature>
<dbReference type="InterPro" id="IPR036259">
    <property type="entry name" value="MFS_trans_sf"/>
</dbReference>
<protein>
    <recommendedName>
        <fullName evidence="2">Major facilitator superfamily (MFS) profile domain-containing protein</fullName>
    </recommendedName>
</protein>
<keyword evidence="1" id="KW-1133">Transmembrane helix</keyword>